<sequence>MSSVIHYLRGGAAAIAAVVACAAHASDIACEAPATRASQIICETALFSMGYQRIYADQQRLLKAGVISQADIDAFRRQRDACDSANCLDTVFSAWRQHLTDIGAPRSRQGR</sequence>
<reference evidence="2 3" key="1">
    <citation type="submission" date="2017-12" db="EMBL/GenBank/DDBJ databases">
        <title>Genome sequence of the active heterotrophic nitrifier-denitrifier, Cupriavidus pauculus UM1.</title>
        <authorList>
            <person name="Putonti C."/>
            <person name="Castignetti D."/>
        </authorList>
    </citation>
    <scope>NUCLEOTIDE SEQUENCE [LARGE SCALE GENOMIC DNA]</scope>
    <source>
        <strain evidence="2 3">UM1</strain>
    </source>
</reference>
<protein>
    <submittedName>
        <fullName evidence="2">Uncharacterized protein</fullName>
    </submittedName>
</protein>
<comment type="caution">
    <text evidence="2">The sequence shown here is derived from an EMBL/GenBank/DDBJ whole genome shotgun (WGS) entry which is preliminary data.</text>
</comment>
<proteinExistence type="predicted"/>
<organism evidence="2 3">
    <name type="scientific">Cupriavidus pauculus</name>
    <dbReference type="NCBI Taxonomy" id="82633"/>
    <lineage>
        <taxon>Bacteria</taxon>
        <taxon>Pseudomonadati</taxon>
        <taxon>Pseudomonadota</taxon>
        <taxon>Betaproteobacteria</taxon>
        <taxon>Burkholderiales</taxon>
        <taxon>Burkholderiaceae</taxon>
        <taxon>Cupriavidus</taxon>
    </lineage>
</organism>
<name>A0A2N5CC93_9BURK</name>
<gene>
    <name evidence="2" type="ORF">CYJ10_15525</name>
</gene>
<keyword evidence="1" id="KW-0732">Signal</keyword>
<dbReference type="RefSeq" id="WP_101682365.1">
    <property type="nucleotide sequence ID" value="NZ_PJRP01000006.1"/>
</dbReference>
<evidence type="ECO:0000313" key="3">
    <source>
        <dbReference type="Proteomes" id="UP000234341"/>
    </source>
</evidence>
<accession>A0A2N5CC93</accession>
<dbReference type="AlphaFoldDB" id="A0A2N5CC93"/>
<dbReference type="Proteomes" id="UP000234341">
    <property type="component" value="Unassembled WGS sequence"/>
</dbReference>
<dbReference type="OrthoDB" id="8966085at2"/>
<feature type="signal peptide" evidence="1">
    <location>
        <begin position="1"/>
        <end position="25"/>
    </location>
</feature>
<evidence type="ECO:0000256" key="1">
    <source>
        <dbReference type="SAM" id="SignalP"/>
    </source>
</evidence>
<evidence type="ECO:0000313" key="2">
    <source>
        <dbReference type="EMBL" id="PLP99791.1"/>
    </source>
</evidence>
<feature type="chain" id="PRO_5014891594" evidence="1">
    <location>
        <begin position="26"/>
        <end position="111"/>
    </location>
</feature>
<dbReference type="EMBL" id="PJRP01000006">
    <property type="protein sequence ID" value="PLP99791.1"/>
    <property type="molecule type" value="Genomic_DNA"/>
</dbReference>